<dbReference type="RefSeq" id="WP_102266297.1">
    <property type="nucleotide sequence ID" value="NZ_CALVCM010000032.1"/>
</dbReference>
<reference evidence="2 3" key="1">
    <citation type="submission" date="2022-06" db="EMBL/GenBank/DDBJ databases">
        <title>Isolation of gut microbiota from human fecal samples.</title>
        <authorList>
            <person name="Pamer E.G."/>
            <person name="Barat B."/>
            <person name="Waligurski E."/>
            <person name="Medina S."/>
            <person name="Paddock L."/>
            <person name="Mostad J."/>
        </authorList>
    </citation>
    <scope>NUCLEOTIDE SEQUENCE [LARGE SCALE GENOMIC DNA]</scope>
    <source>
        <strain evidence="2 3">DFI.6.1</strain>
    </source>
</reference>
<dbReference type="InterPro" id="IPR007074">
    <property type="entry name" value="LicD/FKTN/FKRP_NTP_transf"/>
</dbReference>
<evidence type="ECO:0000259" key="1">
    <source>
        <dbReference type="Pfam" id="PF04991"/>
    </source>
</evidence>
<dbReference type="PANTHER" id="PTHR43404:SF2">
    <property type="entry name" value="LIPOPOLYSACCHARIDE CHOLINEPHOSPHOTRANSFERASE LICD"/>
    <property type="match status" value="1"/>
</dbReference>
<evidence type="ECO:0000313" key="2">
    <source>
        <dbReference type="EMBL" id="MCQ5121816.1"/>
    </source>
</evidence>
<dbReference type="PANTHER" id="PTHR43404">
    <property type="entry name" value="LIPOPOLYSACCHARIDE CHOLINEPHOSPHOTRANSFERASE LICD"/>
    <property type="match status" value="1"/>
</dbReference>
<feature type="domain" description="LicD/FKTN/FKRP nucleotidyltransferase" evidence="1">
    <location>
        <begin position="35"/>
        <end position="243"/>
    </location>
</feature>
<dbReference type="Proteomes" id="UP001524435">
    <property type="component" value="Unassembled WGS sequence"/>
</dbReference>
<protein>
    <submittedName>
        <fullName evidence="2">LicD family protein</fullName>
    </submittedName>
</protein>
<sequence length="276" mass="32544">MKEYVLKQKRDGSVITVRDVQMILLEMLKDIDVLCRRHGIPYYLSGGSCLGAIRHGGFIPWDDDADICMMREDYERFVKVIGELPQQYYAQSFALDPSYNVCIPAMKIRKRGTYVKEQNVLLRNKCKSGDGLFIDVFIVDHVSQDPKLDRRWRRKALLQMPLITLFENIGINPKRLKRRFVALAENYGRKNQGSELIGFELTWVFEFFKHPVVYRKDDIYPVRYVPFEDTMLPVPKNPKALLDVEVSVHHMEYPPLKEQRPKHIKDVEIHREYPER</sequence>
<dbReference type="EMBL" id="JANGCH010000007">
    <property type="protein sequence ID" value="MCQ5121816.1"/>
    <property type="molecule type" value="Genomic_DNA"/>
</dbReference>
<comment type="caution">
    <text evidence="2">The sequence shown here is derived from an EMBL/GenBank/DDBJ whole genome shotgun (WGS) entry which is preliminary data.</text>
</comment>
<keyword evidence="3" id="KW-1185">Reference proteome</keyword>
<organism evidence="2 3">
    <name type="scientific">Massilicoli timonensis</name>
    <dbReference type="NCBI Taxonomy" id="2015901"/>
    <lineage>
        <taxon>Bacteria</taxon>
        <taxon>Bacillati</taxon>
        <taxon>Bacillota</taxon>
        <taxon>Erysipelotrichia</taxon>
        <taxon>Erysipelotrichales</taxon>
        <taxon>Erysipelotrichaceae</taxon>
        <taxon>Massilicoli</taxon>
    </lineage>
</organism>
<gene>
    <name evidence="2" type="ORF">NE663_06020</name>
</gene>
<dbReference type="InterPro" id="IPR052942">
    <property type="entry name" value="LPS_cholinephosphotransferase"/>
</dbReference>
<evidence type="ECO:0000313" key="3">
    <source>
        <dbReference type="Proteomes" id="UP001524435"/>
    </source>
</evidence>
<accession>A0ABT1SKR2</accession>
<dbReference type="Pfam" id="PF04991">
    <property type="entry name" value="LicD"/>
    <property type="match status" value="1"/>
</dbReference>
<name>A0ABT1SKR2_9FIRM</name>
<proteinExistence type="predicted"/>